<keyword evidence="3" id="KW-1185">Reference proteome</keyword>
<feature type="domain" description="Alpha-amylase/branching enzyme C-terminal all beta" evidence="1">
    <location>
        <begin position="121"/>
        <end position="171"/>
    </location>
</feature>
<dbReference type="GO" id="GO:0003844">
    <property type="term" value="F:1,4-alpha-glucan branching enzyme activity"/>
    <property type="evidence" value="ECO:0007669"/>
    <property type="project" value="TreeGrafter"/>
</dbReference>
<organism evidence="2 3">
    <name type="scientific">Escallonia herrerae</name>
    <dbReference type="NCBI Taxonomy" id="1293975"/>
    <lineage>
        <taxon>Eukaryota</taxon>
        <taxon>Viridiplantae</taxon>
        <taxon>Streptophyta</taxon>
        <taxon>Embryophyta</taxon>
        <taxon>Tracheophyta</taxon>
        <taxon>Spermatophyta</taxon>
        <taxon>Magnoliopsida</taxon>
        <taxon>eudicotyledons</taxon>
        <taxon>Gunneridae</taxon>
        <taxon>Pentapetalae</taxon>
        <taxon>asterids</taxon>
        <taxon>campanulids</taxon>
        <taxon>Escalloniales</taxon>
        <taxon>Escalloniaceae</taxon>
        <taxon>Escallonia</taxon>
    </lineage>
</organism>
<name>A0AA89BIG5_9ASTE</name>
<accession>A0AA89BIG5</accession>
<reference evidence="2" key="1">
    <citation type="submission" date="2022-12" db="EMBL/GenBank/DDBJ databases">
        <title>Draft genome assemblies for two species of Escallonia (Escalloniales).</title>
        <authorList>
            <person name="Chanderbali A."/>
            <person name="Dervinis C."/>
            <person name="Anghel I."/>
            <person name="Soltis D."/>
            <person name="Soltis P."/>
            <person name="Zapata F."/>
        </authorList>
    </citation>
    <scope>NUCLEOTIDE SEQUENCE</scope>
    <source>
        <strain evidence="2">UCBG64.0493</strain>
        <tissue evidence="2">Leaf</tissue>
    </source>
</reference>
<dbReference type="AlphaFoldDB" id="A0AA89BIG5"/>
<gene>
    <name evidence="2" type="ORF">RJ639_002154</name>
</gene>
<dbReference type="GO" id="GO:0043169">
    <property type="term" value="F:cation binding"/>
    <property type="evidence" value="ECO:0007669"/>
    <property type="project" value="InterPro"/>
</dbReference>
<dbReference type="Proteomes" id="UP001188597">
    <property type="component" value="Unassembled WGS sequence"/>
</dbReference>
<dbReference type="SUPFAM" id="SSF51011">
    <property type="entry name" value="Glycosyl hydrolase domain"/>
    <property type="match status" value="1"/>
</dbReference>
<dbReference type="PANTHER" id="PTHR43651:SF3">
    <property type="entry name" value="1,4-ALPHA-GLUCAN-BRANCHING ENZYME"/>
    <property type="match status" value="1"/>
</dbReference>
<dbReference type="Pfam" id="PF02806">
    <property type="entry name" value="Alpha-amylase_C"/>
    <property type="match status" value="1"/>
</dbReference>
<sequence length="185" mass="21666">MELFNSTSRPLSKETHWCFSSKDLALLTASLPKTNPFASILLTTSSALRKADQLHLELFTICYRMLFWSPQLVERPKDWSLSSVLAYLWGPDQWRNHVKYFPLQFMTSEHQYISRKDEGDRVVLDSDDSLFGGFSRIDHKAEYFTFEGQFDNRPRSFMVYAPSRTAVVYRLTECEVEKEVELVEE</sequence>
<evidence type="ECO:0000313" key="3">
    <source>
        <dbReference type="Proteomes" id="UP001188597"/>
    </source>
</evidence>
<dbReference type="GO" id="GO:0005737">
    <property type="term" value="C:cytoplasm"/>
    <property type="evidence" value="ECO:0007669"/>
    <property type="project" value="TreeGrafter"/>
</dbReference>
<dbReference type="GO" id="GO:0005982">
    <property type="term" value="P:starch metabolic process"/>
    <property type="evidence" value="ECO:0007669"/>
    <property type="project" value="TreeGrafter"/>
</dbReference>
<proteinExistence type="predicted"/>
<dbReference type="EMBL" id="JAVXUP010000005">
    <property type="protein sequence ID" value="KAK3043575.1"/>
    <property type="molecule type" value="Genomic_DNA"/>
</dbReference>
<dbReference type="PANTHER" id="PTHR43651">
    <property type="entry name" value="1,4-ALPHA-GLUCAN-BRANCHING ENZYME"/>
    <property type="match status" value="1"/>
</dbReference>
<evidence type="ECO:0000313" key="2">
    <source>
        <dbReference type="EMBL" id="KAK3043575.1"/>
    </source>
</evidence>
<comment type="caution">
    <text evidence="2">The sequence shown here is derived from an EMBL/GenBank/DDBJ whole genome shotgun (WGS) entry which is preliminary data.</text>
</comment>
<protein>
    <recommendedName>
        <fullName evidence="1">Alpha-amylase/branching enzyme C-terminal all beta domain-containing protein</fullName>
    </recommendedName>
</protein>
<dbReference type="InterPro" id="IPR013780">
    <property type="entry name" value="Glyco_hydro_b"/>
</dbReference>
<dbReference type="InterPro" id="IPR006048">
    <property type="entry name" value="A-amylase/branching_C"/>
</dbReference>
<dbReference type="Gene3D" id="2.60.40.1180">
    <property type="entry name" value="Golgi alpha-mannosidase II"/>
    <property type="match status" value="1"/>
</dbReference>
<evidence type="ECO:0000259" key="1">
    <source>
        <dbReference type="Pfam" id="PF02806"/>
    </source>
</evidence>